<dbReference type="AlphaFoldDB" id="A0A414NYS2"/>
<organism evidence="2 3">
    <name type="scientific">Mitsuokella multacida</name>
    <dbReference type="NCBI Taxonomy" id="52226"/>
    <lineage>
        <taxon>Bacteria</taxon>
        <taxon>Bacillati</taxon>
        <taxon>Bacillota</taxon>
        <taxon>Negativicutes</taxon>
        <taxon>Selenomonadales</taxon>
        <taxon>Selenomonadaceae</taxon>
        <taxon>Mitsuokella</taxon>
    </lineage>
</organism>
<comment type="caution">
    <text evidence="2">The sequence shown here is derived from an EMBL/GenBank/DDBJ whole genome shotgun (WGS) entry which is preliminary data.</text>
</comment>
<dbReference type="Proteomes" id="UP000283442">
    <property type="component" value="Unassembled WGS sequence"/>
</dbReference>
<reference evidence="2 3" key="1">
    <citation type="submission" date="2018-08" db="EMBL/GenBank/DDBJ databases">
        <title>A genome reference for cultivated species of the human gut microbiota.</title>
        <authorList>
            <person name="Zou Y."/>
            <person name="Xue W."/>
            <person name="Luo G."/>
        </authorList>
    </citation>
    <scope>NUCLEOTIDE SEQUENCE [LARGE SCALE GENOMIC DNA]</scope>
    <source>
        <strain evidence="2 3">AM25-21AC</strain>
    </source>
</reference>
<dbReference type="EMBL" id="QRHE01000002">
    <property type="protein sequence ID" value="RHF52859.1"/>
    <property type="molecule type" value="Genomic_DNA"/>
</dbReference>
<accession>A0A414NYS2</accession>
<evidence type="ECO:0000256" key="1">
    <source>
        <dbReference type="SAM" id="MobiDB-lite"/>
    </source>
</evidence>
<sequence length="123" mass="13360">MFATNHAQGLYRGIEKYGGGSIRELTLRREAGGISHGTFVAARQELCDLGILAIEHIARKPHYELINPVLAEVILARSKAIYEAGPEAVWSAKQAAKKSRLARESVKSDNRTDKSGNPSESAS</sequence>
<name>A0A414NYS2_9FIRM</name>
<evidence type="ECO:0000313" key="2">
    <source>
        <dbReference type="EMBL" id="RHF52859.1"/>
    </source>
</evidence>
<dbReference type="RefSeq" id="WP_118175099.1">
    <property type="nucleotide sequence ID" value="NZ_JADYTW010000001.1"/>
</dbReference>
<feature type="region of interest" description="Disordered" evidence="1">
    <location>
        <begin position="95"/>
        <end position="123"/>
    </location>
</feature>
<proteinExistence type="predicted"/>
<gene>
    <name evidence="2" type="ORF">DW674_02840</name>
</gene>
<evidence type="ECO:0000313" key="3">
    <source>
        <dbReference type="Proteomes" id="UP000283442"/>
    </source>
</evidence>
<feature type="compositionally biased region" description="Basic and acidic residues" evidence="1">
    <location>
        <begin position="101"/>
        <end position="114"/>
    </location>
</feature>
<protein>
    <submittedName>
        <fullName evidence="2">Uncharacterized protein</fullName>
    </submittedName>
</protein>